<keyword evidence="3" id="KW-1185">Reference proteome</keyword>
<gene>
    <name evidence="2" type="ORF">MCOR_32174</name>
</gene>
<dbReference type="SUPFAM" id="SSF56973">
    <property type="entry name" value="Aerolisin/ETX pore-forming domain"/>
    <property type="match status" value="1"/>
</dbReference>
<evidence type="ECO:0000313" key="3">
    <source>
        <dbReference type="Proteomes" id="UP000507470"/>
    </source>
</evidence>
<dbReference type="CDD" id="cd20237">
    <property type="entry name" value="PFM_LIN24-like"/>
    <property type="match status" value="1"/>
</dbReference>
<dbReference type="Proteomes" id="UP000507470">
    <property type="component" value="Unassembled WGS sequence"/>
</dbReference>
<dbReference type="OrthoDB" id="9977517at2759"/>
<feature type="compositionally biased region" description="Basic and acidic residues" evidence="1">
    <location>
        <begin position="27"/>
        <end position="36"/>
    </location>
</feature>
<dbReference type="AlphaFoldDB" id="A0A6J8CMN9"/>
<dbReference type="PANTHER" id="PTHR39369:SF6">
    <property type="entry name" value="LIN-24 (TWENTY-FOUR) LIKE"/>
    <property type="match status" value="1"/>
</dbReference>
<dbReference type="EMBL" id="CACVKT020005770">
    <property type="protein sequence ID" value="CAC5397758.1"/>
    <property type="molecule type" value="Genomic_DNA"/>
</dbReference>
<reference evidence="2 3" key="1">
    <citation type="submission" date="2020-06" db="EMBL/GenBank/DDBJ databases">
        <authorList>
            <person name="Li R."/>
            <person name="Bekaert M."/>
        </authorList>
    </citation>
    <scope>NUCLEOTIDE SEQUENCE [LARGE SCALE GENOMIC DNA]</scope>
    <source>
        <strain evidence="3">wild</strain>
    </source>
</reference>
<evidence type="ECO:0000313" key="2">
    <source>
        <dbReference type="EMBL" id="CAC5397758.1"/>
    </source>
</evidence>
<organism evidence="2 3">
    <name type="scientific">Mytilus coruscus</name>
    <name type="common">Sea mussel</name>
    <dbReference type="NCBI Taxonomy" id="42192"/>
    <lineage>
        <taxon>Eukaryota</taxon>
        <taxon>Metazoa</taxon>
        <taxon>Spiralia</taxon>
        <taxon>Lophotrochozoa</taxon>
        <taxon>Mollusca</taxon>
        <taxon>Bivalvia</taxon>
        <taxon>Autobranchia</taxon>
        <taxon>Pteriomorphia</taxon>
        <taxon>Mytilida</taxon>
        <taxon>Mytiloidea</taxon>
        <taxon>Mytilidae</taxon>
        <taxon>Mytilinae</taxon>
        <taxon>Mytilus</taxon>
    </lineage>
</organism>
<evidence type="ECO:0000256" key="1">
    <source>
        <dbReference type="SAM" id="MobiDB-lite"/>
    </source>
</evidence>
<protein>
    <submittedName>
        <fullName evidence="2">Uncharacterized protein</fullName>
    </submittedName>
</protein>
<proteinExistence type="predicted"/>
<accession>A0A6J8CMN9</accession>
<dbReference type="Gene3D" id="2.170.15.10">
    <property type="entry name" value="Proaerolysin, chain A, domain 3"/>
    <property type="match status" value="1"/>
</dbReference>
<feature type="region of interest" description="Disordered" evidence="1">
    <location>
        <begin position="17"/>
        <end position="36"/>
    </location>
</feature>
<name>A0A6J8CMN9_MYTCO</name>
<sequence>MMKKLDYYFNKGAADNESQNVISSSPSKDKKSQRMASEREIIDLREIVEDRAWNFYTKCRKKWQPKKRKNVSLIFDWSEVTFDVKEPKYTEKSGSEKLVSNVIFKSVFENKSKTEQSHSLKAERQTVASCKASLTKCYTTSANMALTLSAPKSVATASVGYSAGYTVTYNKETTDQKTLTWATEGNLTVAPESKLTAELEIIEKQCEYTFTTKVAVTGTVIVNIFSRKNKNKFLKVYTGDMKAILSDKIKDIESDGRTVYLDIKGECDFKYGIEQQIVIS</sequence>
<dbReference type="PANTHER" id="PTHR39369">
    <property type="entry name" value="LIN-24 (TWENTY-FOUR) LIKE"/>
    <property type="match status" value="1"/>
</dbReference>
<feature type="compositionally biased region" description="Polar residues" evidence="1">
    <location>
        <begin position="17"/>
        <end position="26"/>
    </location>
</feature>